<proteinExistence type="predicted"/>
<dbReference type="Proteomes" id="UP000887578">
    <property type="component" value="Unplaced"/>
</dbReference>
<organism evidence="1 2">
    <name type="scientific">Panagrolaimus davidi</name>
    <dbReference type="NCBI Taxonomy" id="227884"/>
    <lineage>
        <taxon>Eukaryota</taxon>
        <taxon>Metazoa</taxon>
        <taxon>Ecdysozoa</taxon>
        <taxon>Nematoda</taxon>
        <taxon>Chromadorea</taxon>
        <taxon>Rhabditida</taxon>
        <taxon>Tylenchina</taxon>
        <taxon>Panagrolaimomorpha</taxon>
        <taxon>Panagrolaimoidea</taxon>
        <taxon>Panagrolaimidae</taxon>
        <taxon>Panagrolaimus</taxon>
    </lineage>
</organism>
<sequence>MAFLPNIQDFSMDGIKVNANTGHALSNMKFNAKLYSFRIWGICGQPFNSNEFLKYCIANRDESLDLTFKFIEEFDADFVINFGEILSDYTESDENVSFDLYHGGEKI</sequence>
<dbReference type="AlphaFoldDB" id="A0A914PJB2"/>
<reference evidence="2" key="1">
    <citation type="submission" date="2022-11" db="UniProtKB">
        <authorList>
            <consortium name="WormBaseParasite"/>
        </authorList>
    </citation>
    <scope>IDENTIFICATION</scope>
</reference>
<keyword evidence="1" id="KW-1185">Reference proteome</keyword>
<name>A0A914PJB2_9BILA</name>
<dbReference type="WBParaSite" id="PDA_v2.g18466.t1">
    <property type="protein sequence ID" value="PDA_v2.g18466.t1"/>
    <property type="gene ID" value="PDA_v2.g18466"/>
</dbReference>
<accession>A0A914PJB2</accession>
<evidence type="ECO:0000313" key="1">
    <source>
        <dbReference type="Proteomes" id="UP000887578"/>
    </source>
</evidence>
<evidence type="ECO:0000313" key="2">
    <source>
        <dbReference type="WBParaSite" id="PDA_v2.g18466.t1"/>
    </source>
</evidence>
<protein>
    <submittedName>
        <fullName evidence="2">Uncharacterized protein</fullName>
    </submittedName>
</protein>